<protein>
    <submittedName>
        <fullName evidence="1">Uncharacterized protein</fullName>
    </submittedName>
</protein>
<dbReference type="OrthoDB" id="324877at2"/>
<comment type="caution">
    <text evidence="1">The sequence shown here is derived from an EMBL/GenBank/DDBJ whole genome shotgun (WGS) entry which is preliminary data.</text>
</comment>
<gene>
    <name evidence="1" type="ORF">LEP1GSC058_1757</name>
</gene>
<accession>S3W2X5</accession>
<evidence type="ECO:0000313" key="1">
    <source>
        <dbReference type="EMBL" id="EPG74617.1"/>
    </source>
</evidence>
<dbReference type="EMBL" id="AKWZ02000009">
    <property type="protein sequence ID" value="EPG74617.1"/>
    <property type="molecule type" value="Genomic_DNA"/>
</dbReference>
<reference evidence="1" key="1">
    <citation type="submission" date="2013-04" db="EMBL/GenBank/DDBJ databases">
        <authorList>
            <person name="Harkins D.M."/>
            <person name="Durkin A.S."/>
            <person name="Selengut J.D."/>
            <person name="Sanka R."/>
            <person name="DePew J."/>
            <person name="Purushe J."/>
            <person name="Ahmed A."/>
            <person name="van der Linden H."/>
            <person name="Goris M.G.A."/>
            <person name="Hartskeerl R.A."/>
            <person name="Vinetz J.M."/>
            <person name="Sutton G.G."/>
            <person name="Nelson W.C."/>
            <person name="Fouts D.E."/>
        </authorList>
    </citation>
    <scope>NUCLEOTIDE SEQUENCE [LARGE SCALE GENOMIC DNA]</scope>
    <source>
        <strain evidence="1">BUT 6</strain>
    </source>
</reference>
<dbReference type="STRING" id="1193011.LEP1GSC058_1757"/>
<keyword evidence="2" id="KW-1185">Reference proteome</keyword>
<name>S3W2X5_9LEPT</name>
<dbReference type="AlphaFoldDB" id="S3W2X5"/>
<proteinExistence type="predicted"/>
<evidence type="ECO:0000313" key="2">
    <source>
        <dbReference type="Proteomes" id="UP000014540"/>
    </source>
</evidence>
<organism evidence="1 2">
    <name type="scientific">Leptospira fainei serovar Hurstbridge str. BUT 6</name>
    <dbReference type="NCBI Taxonomy" id="1193011"/>
    <lineage>
        <taxon>Bacteria</taxon>
        <taxon>Pseudomonadati</taxon>
        <taxon>Spirochaetota</taxon>
        <taxon>Spirochaetia</taxon>
        <taxon>Leptospirales</taxon>
        <taxon>Leptospiraceae</taxon>
        <taxon>Leptospira</taxon>
    </lineage>
</organism>
<dbReference type="RefSeq" id="WP_016549181.1">
    <property type="nucleotide sequence ID" value="NZ_AKWZ02000009.1"/>
</dbReference>
<sequence>MIRILTALFLIASPILSCNFFPDWFVREPNRGEFLKIESLNHHIQELNMDRLRIDRNFYLRKSNFRKLFGFSLSGKNLSNWLNARIKYVKSGPTGKYIAYFHNGTVVLGKDFFSLSKIEQTLVLIHEARHADGKEFAHSKCPEGFPYLSVRSPQTMLENMEACDERDDGSYGFGAAFLFEVYAFGLYQTGEERLILGLYNSEVARIVNLESNRF</sequence>
<dbReference type="Proteomes" id="UP000014540">
    <property type="component" value="Unassembled WGS sequence"/>
</dbReference>